<keyword evidence="4" id="KW-1185">Reference proteome</keyword>
<evidence type="ECO:0000313" key="3">
    <source>
        <dbReference type="EMBL" id="GBG68965.1"/>
    </source>
</evidence>
<protein>
    <recommendedName>
        <fullName evidence="2">Reverse transcriptase domain-containing protein</fullName>
    </recommendedName>
</protein>
<feature type="domain" description="Reverse transcriptase" evidence="2">
    <location>
        <begin position="402"/>
        <end position="486"/>
    </location>
</feature>
<dbReference type="Pfam" id="PF00078">
    <property type="entry name" value="RVT_1"/>
    <property type="match status" value="1"/>
</dbReference>
<evidence type="ECO:0000256" key="1">
    <source>
        <dbReference type="SAM" id="MobiDB-lite"/>
    </source>
</evidence>
<evidence type="ECO:0000313" key="4">
    <source>
        <dbReference type="Proteomes" id="UP000265515"/>
    </source>
</evidence>
<dbReference type="CDD" id="cd01647">
    <property type="entry name" value="RT_LTR"/>
    <property type="match status" value="1"/>
</dbReference>
<comment type="caution">
    <text evidence="3">The sequence shown here is derived from an EMBL/GenBank/DDBJ whole genome shotgun (WGS) entry which is preliminary data.</text>
</comment>
<organism evidence="3 4">
    <name type="scientific">Chara braunii</name>
    <name type="common">Braun's stonewort</name>
    <dbReference type="NCBI Taxonomy" id="69332"/>
    <lineage>
        <taxon>Eukaryota</taxon>
        <taxon>Viridiplantae</taxon>
        <taxon>Streptophyta</taxon>
        <taxon>Charophyceae</taxon>
        <taxon>Charales</taxon>
        <taxon>Characeae</taxon>
        <taxon>Chara</taxon>
    </lineage>
</organism>
<dbReference type="Gene3D" id="2.40.70.10">
    <property type="entry name" value="Acid Proteases"/>
    <property type="match status" value="1"/>
</dbReference>
<dbReference type="EMBL" id="BFEA01000108">
    <property type="protein sequence ID" value="GBG68965.1"/>
    <property type="molecule type" value="Genomic_DNA"/>
</dbReference>
<feature type="region of interest" description="Disordered" evidence="1">
    <location>
        <begin position="816"/>
        <end position="976"/>
    </location>
</feature>
<accession>A0A388KFZ0</accession>
<sequence>MVVAPIANGPGRVGALMEEVDGGGSALATTEEAAELIPLDQYVSLGYPELGMIETIRPAPEQKEVAEWRPSPGEMESGGPTFVTGEIDVLNIVRALDHRIPLSIVHLLSISEQANEQMLQHCEANRKRFALARTPNVKAKSPSPEENMAGSSDPIRVGLIQKDDHFLQIKPIPWKFAECDIEIRGIPYNAIIDSGAAVLATLLRVVERAGRKNDLIMLSEKDQLVSADEEKIKTVGRMTNVAFRLGKVHALGDVVVLDVNTYDVLFGLPALVALRANQDFERRSIVLRNTRGKPYAVPMKLTLRTTINAVPRVSLMMAGTLRMISWDESADGKSSTNDADNSDEDDPEISKLAPQCVYYPPPRTIARTMHLTSRNVQRTNAMILGEPLVQISRMVGSLKICNVPATFQRAMNMIFQNFVNKTWLTQGMINFCVIVYMDDILVYSETYHGHAQHIEWTLGALRDAGFKITLENSEFFLSKISFLGYVVTRGGLRPNSRKVAAVREARVPTSLTQVQAFSGLASYYRRFIKGFAAIARPLTNLLRKDKSFTSRHHRDSAGDSLRHLSDVARLGWGSADSVDRSPGSARRHRRAGARHGPPASLVSKLASDRAPGASSLRVAPMSHRCVSYFGLPSSIPTLWQSVQAPTLSYRVKENSAPLLSEEKWDTWWEDYIELAFCLLEIEFRWSEAAPFGEGPEHPEDSVELLIIQAWRTAEQGDLLGIVFGKAEEGNLALITDELLVFLTQLMDDLPLDILSHSDKQPDTHMLSRTLEPHLVRSTCTEIDEDNCLYPSQALYLEIDVTDLTFWDPIARQNAAQDEEIGGAGEEEEEEEPSSEERDDPDYVLESEAGIADESSQPRNEEVEEGNEQAESDFEGFEAEVRDAARERAQEHRKRKRQETAEGKRPATNDPSIGDPWRDQEPPEEEDDGTGAEGSRSGRRRKSESPVSSGSPSRSSIRLHQDLGVRVSSPVVLSPTP</sequence>
<dbReference type="InterPro" id="IPR051320">
    <property type="entry name" value="Viral_Replic_Matur_Polypro"/>
</dbReference>
<feature type="region of interest" description="Disordered" evidence="1">
    <location>
        <begin position="575"/>
        <end position="604"/>
    </location>
</feature>
<feature type="compositionally biased region" description="Acidic residues" evidence="1">
    <location>
        <begin position="816"/>
        <end position="844"/>
    </location>
</feature>
<feature type="compositionally biased region" description="Acidic residues" evidence="1">
    <location>
        <begin position="861"/>
        <end position="877"/>
    </location>
</feature>
<feature type="compositionally biased region" description="Basic and acidic residues" evidence="1">
    <location>
        <begin position="897"/>
        <end position="906"/>
    </location>
</feature>
<dbReference type="SUPFAM" id="SSF56672">
    <property type="entry name" value="DNA/RNA polymerases"/>
    <property type="match status" value="1"/>
</dbReference>
<dbReference type="CDD" id="cd00303">
    <property type="entry name" value="retropepsin_like"/>
    <property type="match status" value="1"/>
</dbReference>
<dbReference type="AlphaFoldDB" id="A0A388KFZ0"/>
<name>A0A388KFZ0_CHABU</name>
<feature type="region of interest" description="Disordered" evidence="1">
    <location>
        <begin position="329"/>
        <end position="348"/>
    </location>
</feature>
<feature type="compositionally biased region" description="Basic and acidic residues" evidence="1">
    <location>
        <begin position="878"/>
        <end position="889"/>
    </location>
</feature>
<dbReference type="Gramene" id="GBG68965">
    <property type="protein sequence ID" value="GBG68965"/>
    <property type="gene ID" value="CBR_g3664"/>
</dbReference>
<dbReference type="InterPro" id="IPR043502">
    <property type="entry name" value="DNA/RNA_pol_sf"/>
</dbReference>
<dbReference type="InterPro" id="IPR000477">
    <property type="entry name" value="RT_dom"/>
</dbReference>
<reference evidence="3 4" key="1">
    <citation type="journal article" date="2018" name="Cell">
        <title>The Chara Genome: Secondary Complexity and Implications for Plant Terrestrialization.</title>
        <authorList>
            <person name="Nishiyama T."/>
            <person name="Sakayama H."/>
            <person name="Vries J.D."/>
            <person name="Buschmann H."/>
            <person name="Saint-Marcoux D."/>
            <person name="Ullrich K.K."/>
            <person name="Haas F.B."/>
            <person name="Vanderstraeten L."/>
            <person name="Becker D."/>
            <person name="Lang D."/>
            <person name="Vosolsobe S."/>
            <person name="Rombauts S."/>
            <person name="Wilhelmsson P.K.I."/>
            <person name="Janitza P."/>
            <person name="Kern R."/>
            <person name="Heyl A."/>
            <person name="Rumpler F."/>
            <person name="Villalobos L.I.A.C."/>
            <person name="Clay J.M."/>
            <person name="Skokan R."/>
            <person name="Toyoda A."/>
            <person name="Suzuki Y."/>
            <person name="Kagoshima H."/>
            <person name="Schijlen E."/>
            <person name="Tajeshwar N."/>
            <person name="Catarino B."/>
            <person name="Hetherington A.J."/>
            <person name="Saltykova A."/>
            <person name="Bonnot C."/>
            <person name="Breuninger H."/>
            <person name="Symeonidi A."/>
            <person name="Radhakrishnan G.V."/>
            <person name="Van Nieuwerburgh F."/>
            <person name="Deforce D."/>
            <person name="Chang C."/>
            <person name="Karol K.G."/>
            <person name="Hedrich R."/>
            <person name="Ulvskov P."/>
            <person name="Glockner G."/>
            <person name="Delwiche C.F."/>
            <person name="Petrasek J."/>
            <person name="Van de Peer Y."/>
            <person name="Friml J."/>
            <person name="Beilby M."/>
            <person name="Dolan L."/>
            <person name="Kohara Y."/>
            <person name="Sugano S."/>
            <person name="Fujiyama A."/>
            <person name="Delaux P.-M."/>
            <person name="Quint M."/>
            <person name="TheiBen G."/>
            <person name="Hagemann M."/>
            <person name="Harholt J."/>
            <person name="Dunand C."/>
            <person name="Zachgo S."/>
            <person name="Langdale J."/>
            <person name="Maumus F."/>
            <person name="Straeten D.V.D."/>
            <person name="Gould S.B."/>
            <person name="Rensing S.A."/>
        </authorList>
    </citation>
    <scope>NUCLEOTIDE SEQUENCE [LARGE SCALE GENOMIC DNA]</scope>
    <source>
        <strain evidence="3 4">S276</strain>
    </source>
</reference>
<dbReference type="PANTHER" id="PTHR33064">
    <property type="entry name" value="POL PROTEIN"/>
    <property type="match status" value="1"/>
</dbReference>
<dbReference type="Gene3D" id="3.30.70.270">
    <property type="match status" value="2"/>
</dbReference>
<dbReference type="Proteomes" id="UP000265515">
    <property type="component" value="Unassembled WGS sequence"/>
</dbReference>
<dbReference type="PANTHER" id="PTHR33064:SF37">
    <property type="entry name" value="RIBONUCLEASE H"/>
    <property type="match status" value="1"/>
</dbReference>
<feature type="compositionally biased region" description="Low complexity" evidence="1">
    <location>
        <begin position="944"/>
        <end position="957"/>
    </location>
</feature>
<evidence type="ECO:0000259" key="2">
    <source>
        <dbReference type="Pfam" id="PF00078"/>
    </source>
</evidence>
<gene>
    <name evidence="3" type="ORF">CBR_g3664</name>
</gene>
<proteinExistence type="predicted"/>
<dbReference type="InterPro" id="IPR021109">
    <property type="entry name" value="Peptidase_aspartic_dom_sf"/>
</dbReference>
<dbReference type="InterPro" id="IPR043128">
    <property type="entry name" value="Rev_trsase/Diguanyl_cyclase"/>
</dbReference>